<evidence type="ECO:0000313" key="2">
    <source>
        <dbReference type="EMBL" id="WVZ54706.1"/>
    </source>
</evidence>
<evidence type="ECO:0000256" key="1">
    <source>
        <dbReference type="SAM" id="MobiDB-lite"/>
    </source>
</evidence>
<feature type="compositionally biased region" description="Low complexity" evidence="1">
    <location>
        <begin position="1"/>
        <end position="27"/>
    </location>
</feature>
<name>A0AAQ3SIK3_PASNO</name>
<dbReference type="Proteomes" id="UP001341281">
    <property type="component" value="Chromosome 01"/>
</dbReference>
<reference evidence="2 3" key="1">
    <citation type="submission" date="2024-02" db="EMBL/GenBank/DDBJ databases">
        <title>High-quality chromosome-scale genome assembly of Pensacola bahiagrass (Paspalum notatum Flugge var. saurae).</title>
        <authorList>
            <person name="Vega J.M."/>
            <person name="Podio M."/>
            <person name="Orjuela J."/>
            <person name="Siena L.A."/>
            <person name="Pessino S.C."/>
            <person name="Combes M.C."/>
            <person name="Mariac C."/>
            <person name="Albertini E."/>
            <person name="Pupilli F."/>
            <person name="Ortiz J.P.A."/>
            <person name="Leblanc O."/>
        </authorList>
    </citation>
    <scope>NUCLEOTIDE SEQUENCE [LARGE SCALE GENOMIC DNA]</scope>
    <source>
        <strain evidence="2">R1</strain>
        <tissue evidence="2">Leaf</tissue>
    </source>
</reference>
<dbReference type="EMBL" id="CP144745">
    <property type="protein sequence ID" value="WVZ54706.1"/>
    <property type="molecule type" value="Genomic_DNA"/>
</dbReference>
<sequence>MPALDAAPRTARSRSPPRALPVPSAALDPPPRSPLLPTPPLPHASILLLASPSTTAGVLLSAASMCISTIGASFSTIGDRRPRPPPRRLSTVMEREGGHYLVPVLRNLAFSVGFTRFLLHSSSGDLLKDSSNCAPDNSAGELTKKALQISGNKNDVVFNIRSFNSFAKVIYRVTYWIRCWSALYKEEEGKTEIGMSTPGERGFEWQRSYRMKLNVGGFPIWSSSMRICWWRGNLI</sequence>
<organism evidence="2 3">
    <name type="scientific">Paspalum notatum var. saurae</name>
    <dbReference type="NCBI Taxonomy" id="547442"/>
    <lineage>
        <taxon>Eukaryota</taxon>
        <taxon>Viridiplantae</taxon>
        <taxon>Streptophyta</taxon>
        <taxon>Embryophyta</taxon>
        <taxon>Tracheophyta</taxon>
        <taxon>Spermatophyta</taxon>
        <taxon>Magnoliopsida</taxon>
        <taxon>Liliopsida</taxon>
        <taxon>Poales</taxon>
        <taxon>Poaceae</taxon>
        <taxon>PACMAD clade</taxon>
        <taxon>Panicoideae</taxon>
        <taxon>Andropogonodae</taxon>
        <taxon>Paspaleae</taxon>
        <taxon>Paspalinae</taxon>
        <taxon>Paspalum</taxon>
    </lineage>
</organism>
<dbReference type="AlphaFoldDB" id="A0AAQ3SIK3"/>
<feature type="compositionally biased region" description="Pro residues" evidence="1">
    <location>
        <begin position="28"/>
        <end position="38"/>
    </location>
</feature>
<accession>A0AAQ3SIK3</accession>
<evidence type="ECO:0000313" key="3">
    <source>
        <dbReference type="Proteomes" id="UP001341281"/>
    </source>
</evidence>
<protein>
    <submittedName>
        <fullName evidence="2">Uncharacterized protein</fullName>
    </submittedName>
</protein>
<gene>
    <name evidence="2" type="ORF">U9M48_005465</name>
</gene>
<feature type="region of interest" description="Disordered" evidence="1">
    <location>
        <begin position="1"/>
        <end position="38"/>
    </location>
</feature>
<keyword evidence="3" id="KW-1185">Reference proteome</keyword>
<proteinExistence type="predicted"/>